<keyword evidence="3" id="KW-1185">Reference proteome</keyword>
<evidence type="ECO:0000256" key="1">
    <source>
        <dbReference type="SAM" id="MobiDB-lite"/>
    </source>
</evidence>
<gene>
    <name evidence="2" type="ORF">CRG98_042246</name>
</gene>
<feature type="compositionally biased region" description="Basic and acidic residues" evidence="1">
    <location>
        <begin position="60"/>
        <end position="72"/>
    </location>
</feature>
<dbReference type="EMBL" id="PGOL01004423">
    <property type="protein sequence ID" value="PKI37369.1"/>
    <property type="molecule type" value="Genomic_DNA"/>
</dbReference>
<organism evidence="2 3">
    <name type="scientific">Punica granatum</name>
    <name type="common">Pomegranate</name>
    <dbReference type="NCBI Taxonomy" id="22663"/>
    <lineage>
        <taxon>Eukaryota</taxon>
        <taxon>Viridiplantae</taxon>
        <taxon>Streptophyta</taxon>
        <taxon>Embryophyta</taxon>
        <taxon>Tracheophyta</taxon>
        <taxon>Spermatophyta</taxon>
        <taxon>Magnoliopsida</taxon>
        <taxon>eudicotyledons</taxon>
        <taxon>Gunneridae</taxon>
        <taxon>Pentapetalae</taxon>
        <taxon>rosids</taxon>
        <taxon>malvids</taxon>
        <taxon>Myrtales</taxon>
        <taxon>Lythraceae</taxon>
        <taxon>Punica</taxon>
    </lineage>
</organism>
<sequence>MVDRGGPDRSPLLPESLCLTLSVKCSSIVAAQSQALPSNLPPLQRTNASLPSISSITLTERVKQRDSEKEGRLTGASPAGHCPRGLRRSR</sequence>
<dbReference type="AlphaFoldDB" id="A0A2I0I066"/>
<protein>
    <submittedName>
        <fullName evidence="2">Uncharacterized protein</fullName>
    </submittedName>
</protein>
<dbReference type="Proteomes" id="UP000233551">
    <property type="component" value="Unassembled WGS sequence"/>
</dbReference>
<name>A0A2I0I066_PUNGR</name>
<evidence type="ECO:0000313" key="2">
    <source>
        <dbReference type="EMBL" id="PKI37369.1"/>
    </source>
</evidence>
<reference evidence="2 3" key="1">
    <citation type="submission" date="2017-11" db="EMBL/GenBank/DDBJ databases">
        <title>De-novo sequencing of pomegranate (Punica granatum L.) genome.</title>
        <authorList>
            <person name="Akparov Z."/>
            <person name="Amiraslanov A."/>
            <person name="Hajiyeva S."/>
            <person name="Abbasov M."/>
            <person name="Kaur K."/>
            <person name="Hamwieh A."/>
            <person name="Solovyev V."/>
            <person name="Salamov A."/>
            <person name="Braich B."/>
            <person name="Kosarev P."/>
            <person name="Mahmoud A."/>
            <person name="Hajiyev E."/>
            <person name="Babayeva S."/>
            <person name="Izzatullayeva V."/>
            <person name="Mammadov A."/>
            <person name="Mammadov A."/>
            <person name="Sharifova S."/>
            <person name="Ojaghi J."/>
            <person name="Eynullazada K."/>
            <person name="Bayramov B."/>
            <person name="Abdulazimova A."/>
            <person name="Shahmuradov I."/>
        </authorList>
    </citation>
    <scope>NUCLEOTIDE SEQUENCE [LARGE SCALE GENOMIC DNA]</scope>
    <source>
        <strain evidence="3">cv. AG2017</strain>
        <tissue evidence="2">Leaf</tissue>
    </source>
</reference>
<proteinExistence type="predicted"/>
<evidence type="ECO:0000313" key="3">
    <source>
        <dbReference type="Proteomes" id="UP000233551"/>
    </source>
</evidence>
<accession>A0A2I0I066</accession>
<feature type="region of interest" description="Disordered" evidence="1">
    <location>
        <begin position="57"/>
        <end position="90"/>
    </location>
</feature>
<comment type="caution">
    <text evidence="2">The sequence shown here is derived from an EMBL/GenBank/DDBJ whole genome shotgun (WGS) entry which is preliminary data.</text>
</comment>